<feature type="domain" description="Periplasmic binding protein" evidence="4">
    <location>
        <begin position="46"/>
        <end position="300"/>
    </location>
</feature>
<evidence type="ECO:0000256" key="2">
    <source>
        <dbReference type="ARBA" id="ARBA00007639"/>
    </source>
</evidence>
<dbReference type="PANTHER" id="PTHR30036:SF7">
    <property type="entry name" value="ABC TRANSPORTER PERIPLASMIC-BINDING PROTEIN YPHF"/>
    <property type="match status" value="1"/>
</dbReference>
<feature type="signal peptide" evidence="3">
    <location>
        <begin position="1"/>
        <end position="21"/>
    </location>
</feature>
<evidence type="ECO:0000256" key="1">
    <source>
        <dbReference type="ARBA" id="ARBA00004418"/>
    </source>
</evidence>
<keyword evidence="3" id="KW-0732">Signal</keyword>
<gene>
    <name evidence="5" type="ORF">KL86PLE_41314</name>
</gene>
<reference evidence="5" key="1">
    <citation type="submission" date="2016-08" db="EMBL/GenBank/DDBJ databases">
        <authorList>
            <person name="Seilhamer J.J."/>
        </authorList>
    </citation>
    <scope>NUCLEOTIDE SEQUENCE</scope>
    <source>
        <strain evidence="5">86</strain>
    </source>
</reference>
<dbReference type="Gene3D" id="3.40.50.2300">
    <property type="match status" value="2"/>
</dbReference>
<comment type="similarity">
    <text evidence="2">Belongs to the bacterial solute-binding protein 2 family.</text>
</comment>
<protein>
    <submittedName>
        <fullName evidence="5">Sugar ABC transporter substrate-binding protein</fullName>
    </submittedName>
</protein>
<dbReference type="InterPro" id="IPR025997">
    <property type="entry name" value="SBP_2_dom"/>
</dbReference>
<dbReference type="PANTHER" id="PTHR30036">
    <property type="entry name" value="D-XYLOSE-BINDING PERIPLASMIC PROTEIN"/>
    <property type="match status" value="1"/>
</dbReference>
<accession>A0A212LJG4</accession>
<dbReference type="Pfam" id="PF13407">
    <property type="entry name" value="Peripla_BP_4"/>
    <property type="match status" value="1"/>
</dbReference>
<proteinExistence type="inferred from homology"/>
<dbReference type="PROSITE" id="PS51318">
    <property type="entry name" value="TAT"/>
    <property type="match status" value="1"/>
</dbReference>
<evidence type="ECO:0000256" key="3">
    <source>
        <dbReference type="SAM" id="SignalP"/>
    </source>
</evidence>
<name>A0A212LJG4_9HYPH</name>
<dbReference type="AlphaFoldDB" id="A0A212LJG4"/>
<dbReference type="GO" id="GO:0030246">
    <property type="term" value="F:carbohydrate binding"/>
    <property type="evidence" value="ECO:0007669"/>
    <property type="project" value="TreeGrafter"/>
</dbReference>
<dbReference type="RefSeq" id="WP_288197399.1">
    <property type="nucleotide sequence ID" value="NZ_LT608334.1"/>
</dbReference>
<dbReference type="InterPro" id="IPR028082">
    <property type="entry name" value="Peripla_BP_I"/>
</dbReference>
<comment type="subcellular location">
    <subcellularLocation>
        <location evidence="1">Periplasm</location>
    </subcellularLocation>
</comment>
<dbReference type="InterPro" id="IPR050555">
    <property type="entry name" value="Bact_Solute-Bind_Prot2"/>
</dbReference>
<evidence type="ECO:0000313" key="5">
    <source>
        <dbReference type="EMBL" id="SCM77509.1"/>
    </source>
</evidence>
<dbReference type="GO" id="GO:0030288">
    <property type="term" value="C:outer membrane-bounded periplasmic space"/>
    <property type="evidence" value="ECO:0007669"/>
    <property type="project" value="TreeGrafter"/>
</dbReference>
<dbReference type="InterPro" id="IPR006311">
    <property type="entry name" value="TAT_signal"/>
</dbReference>
<dbReference type="EMBL" id="FMJD01000008">
    <property type="protein sequence ID" value="SCM77509.1"/>
    <property type="molecule type" value="Genomic_DNA"/>
</dbReference>
<organism evidence="5">
    <name type="scientific">uncultured Pleomorphomonas sp</name>
    <dbReference type="NCBI Taxonomy" id="442121"/>
    <lineage>
        <taxon>Bacteria</taxon>
        <taxon>Pseudomonadati</taxon>
        <taxon>Pseudomonadota</taxon>
        <taxon>Alphaproteobacteria</taxon>
        <taxon>Hyphomicrobiales</taxon>
        <taxon>Pleomorphomonadaceae</taxon>
        <taxon>Pleomorphomonas</taxon>
        <taxon>environmental samples</taxon>
    </lineage>
</organism>
<feature type="chain" id="PRO_5012690895" evidence="3">
    <location>
        <begin position="22"/>
        <end position="353"/>
    </location>
</feature>
<dbReference type="SUPFAM" id="SSF53822">
    <property type="entry name" value="Periplasmic binding protein-like I"/>
    <property type="match status" value="1"/>
</dbReference>
<sequence>MTTIDRRTFLAGLATASVASALPLRAAFAEGIAGAPGIVGERKMKIALVRYLSTGDFFQFYLAGVTRQAEALGFDLHVLDSRQDAALQAEMLQQAMNLGVDGIILQHGLTETLKDPAAQAVEEGFKVVAFDVNCENPAIPQIEQNDRELARLALEQAIADNGESFKAGYVYVPGIAPLDRRDETWQAFKKKYPGIQEVAHWGTMNNPIANSVADQTAAVLRANPDITVIFAPYDEFAKGAKTAVDEAGLNEKIKIYSADISTPDISAMVEDNSAWAASAATSSALVGEVCVRTLALQLAGVDTGSQVVVPPTLITRQMLLEKGIKNMDDLAAKLPQFSKADVSMAPWIAEPKR</sequence>
<evidence type="ECO:0000259" key="4">
    <source>
        <dbReference type="Pfam" id="PF13407"/>
    </source>
</evidence>